<protein>
    <submittedName>
        <fullName evidence="2">Uncharacterized protein</fullName>
    </submittedName>
</protein>
<dbReference type="RefSeq" id="XP_025379864.1">
    <property type="nucleotide sequence ID" value="XM_025520219.1"/>
</dbReference>
<reference evidence="2 3" key="1">
    <citation type="journal article" date="2018" name="Mol. Biol. Evol.">
        <title>Broad Genomic Sampling Reveals a Smut Pathogenic Ancestry of the Fungal Clade Ustilaginomycotina.</title>
        <authorList>
            <person name="Kijpornyongpan T."/>
            <person name="Mondo S.J."/>
            <person name="Barry K."/>
            <person name="Sandor L."/>
            <person name="Lee J."/>
            <person name="Lipzen A."/>
            <person name="Pangilinan J."/>
            <person name="LaButti K."/>
            <person name="Hainaut M."/>
            <person name="Henrissat B."/>
            <person name="Grigoriev I.V."/>
            <person name="Spatafora J.W."/>
            <person name="Aime M.C."/>
        </authorList>
    </citation>
    <scope>NUCLEOTIDE SEQUENCE [LARGE SCALE GENOMIC DNA]</scope>
    <source>
        <strain evidence="2 3">MCA 4198</strain>
    </source>
</reference>
<name>A0A316YUD4_9BASI</name>
<organism evidence="2 3">
    <name type="scientific">Acaromyces ingoldii</name>
    <dbReference type="NCBI Taxonomy" id="215250"/>
    <lineage>
        <taxon>Eukaryota</taxon>
        <taxon>Fungi</taxon>
        <taxon>Dikarya</taxon>
        <taxon>Basidiomycota</taxon>
        <taxon>Ustilaginomycotina</taxon>
        <taxon>Exobasidiomycetes</taxon>
        <taxon>Exobasidiales</taxon>
        <taxon>Cryptobasidiaceae</taxon>
        <taxon>Acaromyces</taxon>
    </lineage>
</organism>
<feature type="region of interest" description="Disordered" evidence="1">
    <location>
        <begin position="99"/>
        <end position="118"/>
    </location>
</feature>
<dbReference type="EMBL" id="KZ819634">
    <property type="protein sequence ID" value="PWN92666.1"/>
    <property type="molecule type" value="Genomic_DNA"/>
</dbReference>
<sequence length="435" mass="49201">MATTTATYEEHDRRTLSFEGLIAHLSRGPNMPTSMHLRSMLLAPFTSSWYAQQADELDAARRAKHGDELDQWRWDVVEAYRQQVQVAVVGRRVPSDVLRAADGKEQREKEEEQEQEAEEEPYAVIMIGYMGPGGATHADILRVNPERWGRPMLSLWLSSQTQDSDGTAPLSPATKALLDHLLLEYIPRAMQRLIGSTTTAAAPNFLVGLGAVHTPAVRYWREKGAVEYIHDYIHFLRQDQRQLLPLPVEDQDKDWHEATIQSDSDVRLVQGINKISYPTWYIDARRDRSIILRDAFTPGGEERQETDAEYARERARGAAAGWAFVHEDMTLGSLHVAPAYRRFLRSSQPSQGDPTKEAKKKSVGHVCVDRIEPMVLEAQRTSFERAGLSPQLPTEYFLATEAEDNEAALRFFKKVGFVPFMHTSWGTINVSPTTS</sequence>
<gene>
    <name evidence="2" type="ORF">FA10DRAFT_263427</name>
</gene>
<dbReference type="AlphaFoldDB" id="A0A316YUD4"/>
<evidence type="ECO:0000313" key="2">
    <source>
        <dbReference type="EMBL" id="PWN92666.1"/>
    </source>
</evidence>
<dbReference type="Proteomes" id="UP000245768">
    <property type="component" value="Unassembled WGS sequence"/>
</dbReference>
<keyword evidence="3" id="KW-1185">Reference proteome</keyword>
<proteinExistence type="predicted"/>
<dbReference type="OrthoDB" id="3342786at2759"/>
<dbReference type="GeneID" id="37042135"/>
<accession>A0A316YUD4</accession>
<evidence type="ECO:0000313" key="3">
    <source>
        <dbReference type="Proteomes" id="UP000245768"/>
    </source>
</evidence>
<evidence type="ECO:0000256" key="1">
    <source>
        <dbReference type="SAM" id="MobiDB-lite"/>
    </source>
</evidence>
<feature type="compositionally biased region" description="Basic and acidic residues" evidence="1">
    <location>
        <begin position="99"/>
        <end position="110"/>
    </location>
</feature>
<dbReference type="InParanoid" id="A0A316YUD4"/>